<dbReference type="PRINTS" id="PR00457">
    <property type="entry name" value="ANPEROXIDASE"/>
</dbReference>
<comment type="caution">
    <text evidence="7">The sequence shown here is derived from an EMBL/GenBank/DDBJ whole genome shotgun (WGS) entry which is preliminary data.</text>
</comment>
<dbReference type="InterPro" id="IPR036396">
    <property type="entry name" value="Cyt_P450_sf"/>
</dbReference>
<dbReference type="SUPFAM" id="SSF48264">
    <property type="entry name" value="Cytochrome P450"/>
    <property type="match status" value="1"/>
</dbReference>
<dbReference type="InterPro" id="IPR010255">
    <property type="entry name" value="Haem_peroxidase_sf"/>
</dbReference>
<dbReference type="InterPro" id="IPR037120">
    <property type="entry name" value="Haem_peroxidase_sf_animal"/>
</dbReference>
<evidence type="ECO:0000256" key="3">
    <source>
        <dbReference type="ARBA" id="ARBA00023002"/>
    </source>
</evidence>
<dbReference type="GO" id="GO:0006979">
    <property type="term" value="P:response to oxidative stress"/>
    <property type="evidence" value="ECO:0007669"/>
    <property type="project" value="InterPro"/>
</dbReference>
<evidence type="ECO:0000256" key="4">
    <source>
        <dbReference type="ARBA" id="ARBA00023004"/>
    </source>
</evidence>
<dbReference type="GO" id="GO:0016705">
    <property type="term" value="F:oxidoreductase activity, acting on paired donors, with incorporation or reduction of molecular oxygen"/>
    <property type="evidence" value="ECO:0007669"/>
    <property type="project" value="InterPro"/>
</dbReference>
<dbReference type="InterPro" id="IPR019791">
    <property type="entry name" value="Haem_peroxidase_animal"/>
</dbReference>
<organism evidence="7 8">
    <name type="scientific">Aspergillus rambellii</name>
    <dbReference type="NCBI Taxonomy" id="308745"/>
    <lineage>
        <taxon>Eukaryota</taxon>
        <taxon>Fungi</taxon>
        <taxon>Dikarya</taxon>
        <taxon>Ascomycota</taxon>
        <taxon>Pezizomycotina</taxon>
        <taxon>Eurotiomycetes</taxon>
        <taxon>Eurotiomycetidae</taxon>
        <taxon>Eurotiales</taxon>
        <taxon>Aspergillaceae</taxon>
        <taxon>Aspergillus</taxon>
        <taxon>Aspergillus subgen. Nidulantes</taxon>
    </lineage>
</organism>
<feature type="binding site" description="axial binding residue" evidence="5">
    <location>
        <position position="430"/>
    </location>
    <ligand>
        <name>heme b</name>
        <dbReference type="ChEBI" id="CHEBI:60344"/>
    </ligand>
    <ligandPart>
        <name>Fe</name>
        <dbReference type="ChEBI" id="CHEBI:18248"/>
    </ligandPart>
</feature>
<dbReference type="Proteomes" id="UP000034291">
    <property type="component" value="Unassembled WGS sequence"/>
</dbReference>
<keyword evidence="1 5" id="KW-0479">Metal-binding</keyword>
<dbReference type="EMBL" id="JZBS01003348">
    <property type="protein sequence ID" value="KKK15282.1"/>
    <property type="molecule type" value="Genomic_DNA"/>
</dbReference>
<dbReference type="GO" id="GO:0051213">
    <property type="term" value="F:dioxygenase activity"/>
    <property type="evidence" value="ECO:0007669"/>
    <property type="project" value="UniProtKB-KW"/>
</dbReference>
<evidence type="ECO:0000256" key="2">
    <source>
        <dbReference type="ARBA" id="ARBA00022964"/>
    </source>
</evidence>
<dbReference type="GO" id="GO:0004601">
    <property type="term" value="F:peroxidase activity"/>
    <property type="evidence" value="ECO:0007669"/>
    <property type="project" value="InterPro"/>
</dbReference>
<dbReference type="GO" id="GO:0004497">
    <property type="term" value="F:monooxygenase activity"/>
    <property type="evidence" value="ECO:0007669"/>
    <property type="project" value="InterPro"/>
</dbReference>
<evidence type="ECO:0000313" key="8">
    <source>
        <dbReference type="Proteomes" id="UP000034291"/>
    </source>
</evidence>
<evidence type="ECO:0000256" key="1">
    <source>
        <dbReference type="ARBA" id="ARBA00022723"/>
    </source>
</evidence>
<dbReference type="GO" id="GO:0020037">
    <property type="term" value="F:heme binding"/>
    <property type="evidence" value="ECO:0007669"/>
    <property type="project" value="InterPro"/>
</dbReference>
<dbReference type="Gene3D" id="1.10.640.10">
    <property type="entry name" value="Haem peroxidase domain superfamily, animal type"/>
    <property type="match status" value="1"/>
</dbReference>
<keyword evidence="3" id="KW-0560">Oxidoreductase</keyword>
<evidence type="ECO:0000313" key="7">
    <source>
        <dbReference type="EMBL" id="KKK15282.1"/>
    </source>
</evidence>
<dbReference type="AlphaFoldDB" id="A0A0F8WVE9"/>
<dbReference type="STRING" id="308745.A0A0F8WVE9"/>
<evidence type="ECO:0008006" key="9">
    <source>
        <dbReference type="Google" id="ProtNLM"/>
    </source>
</evidence>
<evidence type="ECO:0000256" key="5">
    <source>
        <dbReference type="PIRSR" id="PIRSR619791-2"/>
    </source>
</evidence>
<dbReference type="FunFam" id="1.10.640.10:FF:000005">
    <property type="entry name" value="Fatty acid oxygenase"/>
    <property type="match status" value="1"/>
</dbReference>
<evidence type="ECO:0000256" key="6">
    <source>
        <dbReference type="SAM" id="MobiDB-lite"/>
    </source>
</evidence>
<keyword evidence="5" id="KW-0349">Heme</keyword>
<protein>
    <recommendedName>
        <fullName evidence="9">Fatty acid oxygenase</fullName>
    </recommendedName>
</protein>
<dbReference type="Gene3D" id="1.10.630.10">
    <property type="entry name" value="Cytochrome P450"/>
    <property type="match status" value="1"/>
</dbReference>
<dbReference type="CDD" id="cd20612">
    <property type="entry name" value="CYP_LDS-like_C"/>
    <property type="match status" value="1"/>
</dbReference>
<feature type="compositionally biased region" description="Polar residues" evidence="6">
    <location>
        <begin position="19"/>
        <end position="33"/>
    </location>
</feature>
<dbReference type="InterPro" id="IPR050783">
    <property type="entry name" value="Oxylipin_biosynth_metab"/>
</dbReference>
<dbReference type="OrthoDB" id="823504at2759"/>
<dbReference type="GO" id="GO:0006631">
    <property type="term" value="P:fatty acid metabolic process"/>
    <property type="evidence" value="ECO:0007669"/>
    <property type="project" value="UniProtKB-ARBA"/>
</dbReference>
<dbReference type="SUPFAM" id="SSF48113">
    <property type="entry name" value="Heme-dependent peroxidases"/>
    <property type="match status" value="1"/>
</dbReference>
<accession>A0A0F8WVE9</accession>
<keyword evidence="4 5" id="KW-0408">Iron</keyword>
<dbReference type="CDD" id="cd09817">
    <property type="entry name" value="linoleate_diol_synthase_like"/>
    <property type="match status" value="1"/>
</dbReference>
<proteinExistence type="predicted"/>
<gene>
    <name evidence="7" type="ORF">ARAM_001928</name>
</gene>
<reference evidence="7 8" key="1">
    <citation type="submission" date="2015-02" db="EMBL/GenBank/DDBJ databases">
        <title>Draft Genome Sequences of Two Closely-Related Aflatoxigenic Aspergillus Species Obtained from the Cote d'Ivoire.</title>
        <authorList>
            <person name="Moore G.G."/>
            <person name="Beltz S.B."/>
            <person name="Mack B.M."/>
        </authorList>
    </citation>
    <scope>NUCLEOTIDE SEQUENCE [LARGE SCALE GENOMIC DNA]</scope>
    <source>
        <strain evidence="7 8">SRRC1468</strain>
    </source>
</reference>
<dbReference type="GO" id="GO:0005506">
    <property type="term" value="F:iron ion binding"/>
    <property type="evidence" value="ECO:0007669"/>
    <property type="project" value="InterPro"/>
</dbReference>
<dbReference type="PROSITE" id="PS50292">
    <property type="entry name" value="PEROXIDASE_3"/>
    <property type="match status" value="1"/>
</dbReference>
<dbReference type="PANTHER" id="PTHR11903">
    <property type="entry name" value="PROSTAGLANDIN G/H SYNTHASE"/>
    <property type="match status" value="1"/>
</dbReference>
<dbReference type="InterPro" id="IPR034812">
    <property type="entry name" value="Ppo-like_N"/>
</dbReference>
<keyword evidence="2" id="KW-0223">Dioxygenase</keyword>
<dbReference type="PANTHER" id="PTHR11903:SF13">
    <property type="entry name" value="LINOLEATE 10R-LIPOXYGENASE"/>
    <property type="match status" value="1"/>
</dbReference>
<feature type="region of interest" description="Disordered" evidence="6">
    <location>
        <begin position="1"/>
        <end position="59"/>
    </location>
</feature>
<sequence>MLRRFSTNFKKSKGERESNPNGSVANGTTAGTTSSSSSSKRQSKLPPPRKSVSDSSPVDLKEDAPAAFEKYGQVLHASVAPLPYQGGEAAYLEKEHPSGLFHDLRSLGIKDYASLGDVIKTRLKGELVDDKTMIMERIIQIVSSLPGNSKMREDLTNMFLNQLWDSLPHPPLSYMGDDYAYRSADGSNNNPTLPWLGAANTAYARSIRPLTIQPGGLPDAGLVFDTLFAREKFNPHPNKVSSLFFAWASLIIHDIFQTDYRDPSKNKTSAYLDLSILYGDNQDEQDLVRTFEDGKLKPDSFSESRLQAFPAACSVLMVMLSRFHNYVVEELAAVNENGRFTKPRPNLPEEQAKQAWAKYDNDLFQTGRLITCGLYINVTLYDYLRTIVNLNRSNSTWCLDPRAQMQGQETTPSGLGNQCSVEFNLAYRWHSAISYNDEKWTEKMYEELIGKPGEDISMHELLMGLGKYEASIPKDPSKRTFSGLKRQEDGTFKDEDLVKILADAVEDVAGSFGARNVPKVLKAVEILGIEQGRRWNTGSLNEFRKFFGLKPYGTFEEINSNPEVSDALRTLYGHPDYVELYPGIVSEEAKEPMVPGVGIAPTYTISRAVLSDAVALVRGDRHYTVDYNARNLTNWGYNEVRYDLNINQGCVFYKLALRAFPQYFKPDSIYAHYPMTIPSENQKIMKDLGREADYSYDRPTFTEPHVNLTSYANVKLVLEQQKDFRIIWGDCTAIHHGKGGEDFWSKALNNDEWKQNIRDFYENTTLKLLAEKSCTLAGNKRVDIVKDVGNLVPVHFASKLLSLPLRDKANPKGVFTEYEMYIALVVMYTGIFFDVDPSKSFPLRKAANAVSEQLGKLVESHVKSVNSSGFLSSIIHNLHDEHNVLKEFGDQLIHRLLEGGLGVSEVTWGQIMPAAVEIVHGQARMFAQVIQYYLNEGKAHLPEINELARNDTPESDETLSRYCLEAIRLNGGTGTYRKAETDLYVKEGDNDVNIKPGDEIFIGSVRALPENMLDSLCTNKLQIKANRNASVFPDPNEVRLDRPLDAYLSYGIGAQSGLGKEATLIALTAMVRAVARLDKLRPAPGAQGIMKTIPRPGGYTAYLREDHGAYVDYPTTFRVHYNGQVPTFQKKVSA</sequence>
<dbReference type="Pfam" id="PF03098">
    <property type="entry name" value="An_peroxidase"/>
    <property type="match status" value="2"/>
</dbReference>
<keyword evidence="8" id="KW-1185">Reference proteome</keyword>
<name>A0A0F8WVE9_9EURO</name>